<dbReference type="InterPro" id="IPR046347">
    <property type="entry name" value="bZIP_sf"/>
</dbReference>
<dbReference type="GO" id="GO:0003700">
    <property type="term" value="F:DNA-binding transcription factor activity"/>
    <property type="evidence" value="ECO:0007669"/>
    <property type="project" value="InterPro"/>
</dbReference>
<name>A0A179F1D4_METCM</name>
<dbReference type="RefSeq" id="XP_018137330.1">
    <property type="nucleotide sequence ID" value="XM_018292516.1"/>
</dbReference>
<dbReference type="GeneID" id="28856510"/>
<sequence>MSEYGVYVDSNWDQDHEIAPSTPGFSDDLVQFDFQPQLSFFVTLTPELVDTPECLPEHNYNIESLILERTENDVPEDLFCSPHSEQGDRLASTAVEVYGHETPSPGTLSTSPESINSSNVHTRTTDDYTHKPIREQGAKKQKRQSKRSKRTSVDAGVGIERNRIAALKSRIKNKEWEQNLASTMRDLERKHSMLIKEHSKLLQDALELKNIVIYHARCHDDRIDAWISSAAKAFVHGQTQAA</sequence>
<organism evidence="2 3">
    <name type="scientific">Pochonia chlamydosporia 170</name>
    <dbReference type="NCBI Taxonomy" id="1380566"/>
    <lineage>
        <taxon>Eukaryota</taxon>
        <taxon>Fungi</taxon>
        <taxon>Dikarya</taxon>
        <taxon>Ascomycota</taxon>
        <taxon>Pezizomycotina</taxon>
        <taxon>Sordariomycetes</taxon>
        <taxon>Hypocreomycetidae</taxon>
        <taxon>Hypocreales</taxon>
        <taxon>Clavicipitaceae</taxon>
        <taxon>Pochonia</taxon>
    </lineage>
</organism>
<keyword evidence="3" id="KW-1185">Reference proteome</keyword>
<feature type="compositionally biased region" description="Basic residues" evidence="1">
    <location>
        <begin position="139"/>
        <end position="150"/>
    </location>
</feature>
<feature type="compositionally biased region" description="Basic and acidic residues" evidence="1">
    <location>
        <begin position="123"/>
        <end position="138"/>
    </location>
</feature>
<dbReference type="OrthoDB" id="4958052at2759"/>
<feature type="compositionally biased region" description="Polar residues" evidence="1">
    <location>
        <begin position="104"/>
        <end position="122"/>
    </location>
</feature>
<dbReference type="CDD" id="cd14687">
    <property type="entry name" value="bZIP_ATF2"/>
    <property type="match status" value="1"/>
</dbReference>
<dbReference type="SUPFAM" id="SSF57959">
    <property type="entry name" value="Leucine zipper domain"/>
    <property type="match status" value="1"/>
</dbReference>
<evidence type="ECO:0000313" key="2">
    <source>
        <dbReference type="EMBL" id="OAQ59275.1"/>
    </source>
</evidence>
<comment type="caution">
    <text evidence="2">The sequence shown here is derived from an EMBL/GenBank/DDBJ whole genome shotgun (WGS) entry which is preliminary data.</text>
</comment>
<evidence type="ECO:0000313" key="3">
    <source>
        <dbReference type="Proteomes" id="UP000078397"/>
    </source>
</evidence>
<dbReference type="KEGG" id="pchm:VFPPC_14748"/>
<dbReference type="EMBL" id="LSBJ02000010">
    <property type="protein sequence ID" value="OAQ59275.1"/>
    <property type="molecule type" value="Genomic_DNA"/>
</dbReference>
<dbReference type="Gene3D" id="1.20.5.170">
    <property type="match status" value="1"/>
</dbReference>
<evidence type="ECO:0000256" key="1">
    <source>
        <dbReference type="SAM" id="MobiDB-lite"/>
    </source>
</evidence>
<protein>
    <submittedName>
        <fullName evidence="2">Basic region leucine zipper domain-containing protein</fullName>
    </submittedName>
</protein>
<dbReference type="Proteomes" id="UP000078397">
    <property type="component" value="Unassembled WGS sequence"/>
</dbReference>
<feature type="region of interest" description="Disordered" evidence="1">
    <location>
        <begin position="99"/>
        <end position="155"/>
    </location>
</feature>
<gene>
    <name evidence="2" type="ORF">VFPPC_14748</name>
</gene>
<proteinExistence type="predicted"/>
<dbReference type="AlphaFoldDB" id="A0A179F1D4"/>
<reference evidence="2 3" key="1">
    <citation type="journal article" date="2016" name="PLoS Pathog.">
        <title>Biosynthesis of antibiotic leucinostatins in bio-control fungus Purpureocillium lilacinum and their inhibition on phytophthora revealed by genome mining.</title>
        <authorList>
            <person name="Wang G."/>
            <person name="Liu Z."/>
            <person name="Lin R."/>
            <person name="Li E."/>
            <person name="Mao Z."/>
            <person name="Ling J."/>
            <person name="Yang Y."/>
            <person name="Yin W.B."/>
            <person name="Xie B."/>
        </authorList>
    </citation>
    <scope>NUCLEOTIDE SEQUENCE [LARGE SCALE GENOMIC DNA]</scope>
    <source>
        <strain evidence="2">170</strain>
    </source>
</reference>
<accession>A0A179F1D4</accession>
<dbReference type="STRING" id="1380566.A0A179F1D4"/>